<dbReference type="EMBL" id="JAFREP010000027">
    <property type="protein sequence ID" value="MBO1321723.1"/>
    <property type="molecule type" value="Genomic_DNA"/>
</dbReference>
<name>A0A8J7U4Q8_9BACT</name>
<accession>A0A8J7U4Q8</accession>
<feature type="region of interest" description="Disordered" evidence="1">
    <location>
        <begin position="1"/>
        <end position="33"/>
    </location>
</feature>
<dbReference type="AlphaFoldDB" id="A0A8J7U4Q8"/>
<dbReference type="Proteomes" id="UP000664417">
    <property type="component" value="Unassembled WGS sequence"/>
</dbReference>
<evidence type="ECO:0000313" key="2">
    <source>
        <dbReference type="EMBL" id="MBO1321723.1"/>
    </source>
</evidence>
<organism evidence="2 3">
    <name type="scientific">Acanthopleuribacter pedis</name>
    <dbReference type="NCBI Taxonomy" id="442870"/>
    <lineage>
        <taxon>Bacteria</taxon>
        <taxon>Pseudomonadati</taxon>
        <taxon>Acidobacteriota</taxon>
        <taxon>Holophagae</taxon>
        <taxon>Acanthopleuribacterales</taxon>
        <taxon>Acanthopleuribacteraceae</taxon>
        <taxon>Acanthopleuribacter</taxon>
    </lineage>
</organism>
<reference evidence="2" key="1">
    <citation type="submission" date="2021-03" db="EMBL/GenBank/DDBJ databases">
        <authorList>
            <person name="Wang G."/>
        </authorList>
    </citation>
    <scope>NUCLEOTIDE SEQUENCE</scope>
    <source>
        <strain evidence="2">KCTC 12899</strain>
    </source>
</reference>
<keyword evidence="3" id="KW-1185">Reference proteome</keyword>
<comment type="caution">
    <text evidence="2">The sequence shown here is derived from an EMBL/GenBank/DDBJ whole genome shotgun (WGS) entry which is preliminary data.</text>
</comment>
<gene>
    <name evidence="2" type="ORF">J3U88_24805</name>
</gene>
<protein>
    <submittedName>
        <fullName evidence="2">Uncharacterized protein</fullName>
    </submittedName>
</protein>
<proteinExistence type="predicted"/>
<feature type="compositionally biased region" description="Basic and acidic residues" evidence="1">
    <location>
        <begin position="24"/>
        <end position="33"/>
    </location>
</feature>
<sequence>MASNQKRGGKAEGAMVGGAGLKGKTSETKDNERPCATGCGLPNLCCSPWMGREHSQNTNLQKVCKAQNFKKHSTKKISLRNMATQIVQNQSIRKTRQIPDKVEFCFSVNSMYLTAG</sequence>
<evidence type="ECO:0000313" key="3">
    <source>
        <dbReference type="Proteomes" id="UP000664417"/>
    </source>
</evidence>
<evidence type="ECO:0000256" key="1">
    <source>
        <dbReference type="SAM" id="MobiDB-lite"/>
    </source>
</evidence>